<dbReference type="InterPro" id="IPR048936">
    <property type="entry name" value="MvdD-like_ATPgrasp"/>
</dbReference>
<dbReference type="InterPro" id="IPR025643">
    <property type="entry name" value="R2K_3"/>
</dbReference>
<dbReference type="InterPro" id="IPR026449">
    <property type="entry name" value="GRASP_SAV_5884"/>
</dbReference>
<evidence type="ECO:0000259" key="2">
    <source>
        <dbReference type="Pfam" id="PF21068"/>
    </source>
</evidence>
<reference evidence="3 4" key="1">
    <citation type="submission" date="2014-06" db="EMBL/GenBank/DDBJ databases">
        <title>Saccharopolyspora rectivirgula DSM-43113 Genome sequencing.</title>
        <authorList>
            <person name="Barrera C."/>
            <person name="Millon L."/>
            <person name="Rognon B."/>
            <person name="Zaugg C."/>
            <person name="Monod M."/>
        </authorList>
    </citation>
    <scope>NUCLEOTIDE SEQUENCE [LARGE SCALE GENOMIC DNA]</scope>
    <source>
        <strain evidence="3 4">DSM 43113</strain>
    </source>
</reference>
<dbReference type="EMBL" id="JNVU01000037">
    <property type="protein sequence ID" value="KEI43577.1"/>
    <property type="molecule type" value="Genomic_DNA"/>
</dbReference>
<feature type="domain" description="ATP-grasp" evidence="1">
    <location>
        <begin position="187"/>
        <end position="297"/>
    </location>
</feature>
<keyword evidence="4" id="KW-1185">Reference proteome</keyword>
<proteinExistence type="predicted"/>
<dbReference type="AlphaFoldDB" id="A0A073AWZ2"/>
<dbReference type="eggNOG" id="COG0189">
    <property type="taxonomic scope" value="Bacteria"/>
</dbReference>
<sequence length="317" mass="34907">MTVLILARDLDPSADAMVAALHERGTPVVRVNTAWFPAQLSVSAELRRGRWSGYLRTPVHCVELEEVHAVWYRSPEAYRMPDELSAPERQHAFLEAKYGLGGILSSLPVFWVNHPARMADAAYKPVQLVRAHECGLTVPDTAITNEADTVRAFASEGRTVTKLLGANTISEEGTRKLSWTRVLDDDDLADLRGIEVTTHLVQRWVPKAFEVRVIVLGHHLTAAAIHASNAASYVDWRSDYDALSYELIEPPSDVTEGVHALMRSLGLVYGALDFVVTPEGEWVFLEVNPGGQYGWIESCTGAPLTSVLADLLTKGQP</sequence>
<dbReference type="GO" id="GO:0009432">
    <property type="term" value="P:SOS response"/>
    <property type="evidence" value="ECO:0007669"/>
    <property type="project" value="TreeGrafter"/>
</dbReference>
<dbReference type="Pfam" id="PF14243">
    <property type="entry name" value="R2K_3"/>
    <property type="match status" value="1"/>
</dbReference>
<comment type="caution">
    <text evidence="3">The sequence shown here is derived from an EMBL/GenBank/DDBJ whole genome shotgun (WGS) entry which is preliminary data.</text>
</comment>
<organism evidence="3 4">
    <name type="scientific">Saccharopolyspora rectivirgula</name>
    <dbReference type="NCBI Taxonomy" id="28042"/>
    <lineage>
        <taxon>Bacteria</taxon>
        <taxon>Bacillati</taxon>
        <taxon>Actinomycetota</taxon>
        <taxon>Actinomycetes</taxon>
        <taxon>Pseudonocardiales</taxon>
        <taxon>Pseudonocardiaceae</taxon>
        <taxon>Saccharopolyspora</taxon>
    </lineage>
</organism>
<evidence type="ECO:0000313" key="4">
    <source>
        <dbReference type="Proteomes" id="UP000031419"/>
    </source>
</evidence>
<dbReference type="GO" id="GO:0018169">
    <property type="term" value="F:ribosomal S6-glutamic acid ligase activity"/>
    <property type="evidence" value="ECO:0007669"/>
    <property type="project" value="TreeGrafter"/>
</dbReference>
<dbReference type="STRING" id="28042.GU90_14670"/>
<name>A0A073AWZ2_9PSEU</name>
<dbReference type="Proteomes" id="UP000031419">
    <property type="component" value="Unassembled WGS sequence"/>
</dbReference>
<evidence type="ECO:0000259" key="1">
    <source>
        <dbReference type="Pfam" id="PF14243"/>
    </source>
</evidence>
<accession>A0A073AWZ2</accession>
<dbReference type="PANTHER" id="PTHR21621">
    <property type="entry name" value="RIBOSOMAL PROTEIN S6 MODIFICATION PROTEIN"/>
    <property type="match status" value="1"/>
</dbReference>
<feature type="domain" description="MvdD-like pre-ATP grasp" evidence="2">
    <location>
        <begin position="2"/>
        <end position="116"/>
    </location>
</feature>
<dbReference type="Gene3D" id="3.30.470.20">
    <property type="entry name" value="ATP-grasp fold, B domain"/>
    <property type="match status" value="1"/>
</dbReference>
<dbReference type="NCBIfam" id="TIGR04187">
    <property type="entry name" value="GRASP_SAV_5884"/>
    <property type="match status" value="1"/>
</dbReference>
<dbReference type="SUPFAM" id="SSF56059">
    <property type="entry name" value="Glutathione synthetase ATP-binding domain-like"/>
    <property type="match status" value="1"/>
</dbReference>
<dbReference type="GO" id="GO:0005737">
    <property type="term" value="C:cytoplasm"/>
    <property type="evidence" value="ECO:0007669"/>
    <property type="project" value="TreeGrafter"/>
</dbReference>
<gene>
    <name evidence="3" type="ORF">GU90_14670</name>
</gene>
<dbReference type="PANTHER" id="PTHR21621:SF0">
    <property type="entry name" value="BETA-CITRYLGLUTAMATE SYNTHASE B-RELATED"/>
    <property type="match status" value="1"/>
</dbReference>
<dbReference type="OrthoDB" id="9794735at2"/>
<protein>
    <submittedName>
        <fullName evidence="3">RimK domain-containing protein</fullName>
    </submittedName>
</protein>
<dbReference type="RefSeq" id="WP_029720469.1">
    <property type="nucleotide sequence ID" value="NZ_JNVU01000037.1"/>
</dbReference>
<evidence type="ECO:0000313" key="3">
    <source>
        <dbReference type="EMBL" id="KEI43577.1"/>
    </source>
</evidence>
<dbReference type="Pfam" id="PF21068">
    <property type="entry name" value="ATPgraspMvdD"/>
    <property type="match status" value="1"/>
</dbReference>